<dbReference type="RefSeq" id="WP_187525507.1">
    <property type="nucleotide sequence ID" value="NZ_JACRTA010000003.1"/>
</dbReference>
<dbReference type="SUPFAM" id="SSF46689">
    <property type="entry name" value="Homeodomain-like"/>
    <property type="match status" value="1"/>
</dbReference>
<dbReference type="AlphaFoldDB" id="A0A926E7Y8"/>
<evidence type="ECO:0000259" key="4">
    <source>
        <dbReference type="PROSITE" id="PS01124"/>
    </source>
</evidence>
<gene>
    <name evidence="5" type="ORF">H8692_08815</name>
</gene>
<dbReference type="SMART" id="SM00342">
    <property type="entry name" value="HTH_ARAC"/>
    <property type="match status" value="1"/>
</dbReference>
<evidence type="ECO:0000256" key="2">
    <source>
        <dbReference type="ARBA" id="ARBA00023125"/>
    </source>
</evidence>
<dbReference type="InterPro" id="IPR018062">
    <property type="entry name" value="HTH_AraC-typ_CS"/>
</dbReference>
<feature type="domain" description="HTH araC/xylS-type" evidence="4">
    <location>
        <begin position="217"/>
        <end position="315"/>
    </location>
</feature>
<dbReference type="InterPro" id="IPR018060">
    <property type="entry name" value="HTH_AraC"/>
</dbReference>
<dbReference type="Pfam" id="PF12833">
    <property type="entry name" value="HTH_18"/>
    <property type="match status" value="1"/>
</dbReference>
<comment type="caution">
    <text evidence="5">The sequence shown here is derived from an EMBL/GenBank/DDBJ whole genome shotgun (WGS) entry which is preliminary data.</text>
</comment>
<evidence type="ECO:0000313" key="5">
    <source>
        <dbReference type="EMBL" id="MBC8568858.1"/>
    </source>
</evidence>
<dbReference type="InterPro" id="IPR020449">
    <property type="entry name" value="Tscrpt_reg_AraC-type_HTH"/>
</dbReference>
<dbReference type="PRINTS" id="PR00032">
    <property type="entry name" value="HTHARAC"/>
</dbReference>
<organism evidence="5 6">
    <name type="scientific">Lentihominibacter hominis</name>
    <dbReference type="NCBI Taxonomy" id="2763645"/>
    <lineage>
        <taxon>Bacteria</taxon>
        <taxon>Bacillati</taxon>
        <taxon>Bacillota</taxon>
        <taxon>Clostridia</taxon>
        <taxon>Peptostreptococcales</taxon>
        <taxon>Anaerovoracaceae</taxon>
        <taxon>Lentihominibacter</taxon>
    </lineage>
</organism>
<dbReference type="PANTHER" id="PTHR47893:SF1">
    <property type="entry name" value="REGULATORY PROTEIN PCHR"/>
    <property type="match status" value="1"/>
</dbReference>
<evidence type="ECO:0000313" key="6">
    <source>
        <dbReference type="Proteomes" id="UP000610862"/>
    </source>
</evidence>
<dbReference type="Proteomes" id="UP000610862">
    <property type="component" value="Unassembled WGS sequence"/>
</dbReference>
<keyword evidence="3" id="KW-0804">Transcription</keyword>
<name>A0A926E7Y8_9FIRM</name>
<protein>
    <submittedName>
        <fullName evidence="5">Helix-turn-helix transcriptional regulator</fullName>
    </submittedName>
</protein>
<dbReference type="EMBL" id="JACRTA010000003">
    <property type="protein sequence ID" value="MBC8568858.1"/>
    <property type="molecule type" value="Genomic_DNA"/>
</dbReference>
<keyword evidence="2" id="KW-0238">DNA-binding</keyword>
<proteinExistence type="predicted"/>
<dbReference type="GO" id="GO:0043565">
    <property type="term" value="F:sequence-specific DNA binding"/>
    <property type="evidence" value="ECO:0007669"/>
    <property type="project" value="InterPro"/>
</dbReference>
<evidence type="ECO:0000256" key="3">
    <source>
        <dbReference type="ARBA" id="ARBA00023163"/>
    </source>
</evidence>
<dbReference type="PROSITE" id="PS00041">
    <property type="entry name" value="HTH_ARAC_FAMILY_1"/>
    <property type="match status" value="1"/>
</dbReference>
<keyword evidence="6" id="KW-1185">Reference proteome</keyword>
<dbReference type="PROSITE" id="PS01124">
    <property type="entry name" value="HTH_ARAC_FAMILY_2"/>
    <property type="match status" value="1"/>
</dbReference>
<sequence>MLNNILENSDKLPGVTLKNSPNSRKLLLNHSEGNGKMIFHTIFPGLTIALVYADTFIWPESESNQKFHPLLLNYCLFGRCELLLDDNTYVYLQEKEYCISCQSAQNKYIFPTGKYRGLKVYFDLDTFTVSCKEILEAFDIDLWKLQRKYIEKKNTYICETDDTERNILTKLWKFSEKSSYFHMKLYLFELLYYMLISQSHTSKRRGFYTKTQVEIAKKAHQILTSDLRKHLPIRVLANEFSVSETSLKNYFKGVYGQNISSYMRKKRMDTAAEMLSETRRPISEISIQVGYSNQGKFASVFKKQFGFSPLEYRRIRYLEKNDMSPEKI</sequence>
<dbReference type="InterPro" id="IPR053142">
    <property type="entry name" value="PchR_regulatory_protein"/>
</dbReference>
<dbReference type="InterPro" id="IPR009057">
    <property type="entry name" value="Homeodomain-like_sf"/>
</dbReference>
<dbReference type="Gene3D" id="1.10.10.60">
    <property type="entry name" value="Homeodomain-like"/>
    <property type="match status" value="1"/>
</dbReference>
<accession>A0A926E7Y8</accession>
<reference evidence="5" key="1">
    <citation type="submission" date="2020-08" db="EMBL/GenBank/DDBJ databases">
        <title>Genome public.</title>
        <authorList>
            <person name="Liu C."/>
            <person name="Sun Q."/>
        </authorList>
    </citation>
    <scope>NUCLEOTIDE SEQUENCE</scope>
    <source>
        <strain evidence="5">NSJ-24</strain>
    </source>
</reference>
<evidence type="ECO:0000256" key="1">
    <source>
        <dbReference type="ARBA" id="ARBA00023015"/>
    </source>
</evidence>
<dbReference type="PANTHER" id="PTHR47893">
    <property type="entry name" value="REGULATORY PROTEIN PCHR"/>
    <property type="match status" value="1"/>
</dbReference>
<dbReference type="GO" id="GO:0003700">
    <property type="term" value="F:DNA-binding transcription factor activity"/>
    <property type="evidence" value="ECO:0007669"/>
    <property type="project" value="InterPro"/>
</dbReference>
<keyword evidence="1" id="KW-0805">Transcription regulation</keyword>